<accession>A0A367J445</accession>
<proteinExistence type="predicted"/>
<name>A0A367J445_RHIAZ</name>
<evidence type="ECO:0000313" key="1">
    <source>
        <dbReference type="EMBL" id="RCH84734.1"/>
    </source>
</evidence>
<sequence length="181" mass="20338">MFEFQEDLSFTTLIPDPHLYCHCTSIVTSSNTLGNVVSSTTLGSILIDIIPVINRLLFGHEISATCGGDGNVWSVEDIIRCDSNKSFVEITTSHIFREEAIKAGVSLSSFEKRFFGYPFLSPDSNILQIIFFNLPRLYGRFKEGIQEICHDMFINLSRYGIIVDCGTVRSLIGIIWVEDTQ</sequence>
<keyword evidence="2" id="KW-1185">Reference proteome</keyword>
<gene>
    <name evidence="1" type="ORF">CU097_008289</name>
</gene>
<reference evidence="1 2" key="1">
    <citation type="journal article" date="2018" name="G3 (Bethesda)">
        <title>Phylogenetic and Phylogenomic Definition of Rhizopus Species.</title>
        <authorList>
            <person name="Gryganskyi A.P."/>
            <person name="Golan J."/>
            <person name="Dolatabadi S."/>
            <person name="Mondo S."/>
            <person name="Robb S."/>
            <person name="Idnurm A."/>
            <person name="Muszewska A."/>
            <person name="Steczkiewicz K."/>
            <person name="Masonjones S."/>
            <person name="Liao H.L."/>
            <person name="Gajdeczka M.T."/>
            <person name="Anike F."/>
            <person name="Vuek A."/>
            <person name="Anishchenko I.M."/>
            <person name="Voigt K."/>
            <person name="de Hoog G.S."/>
            <person name="Smith M.E."/>
            <person name="Heitman J."/>
            <person name="Vilgalys R."/>
            <person name="Stajich J.E."/>
        </authorList>
    </citation>
    <scope>NUCLEOTIDE SEQUENCE [LARGE SCALE GENOMIC DNA]</scope>
    <source>
        <strain evidence="1 2">CBS 357.93</strain>
    </source>
</reference>
<dbReference type="EMBL" id="PJQL01002282">
    <property type="protein sequence ID" value="RCH84734.1"/>
    <property type="molecule type" value="Genomic_DNA"/>
</dbReference>
<comment type="caution">
    <text evidence="1">The sequence shown here is derived from an EMBL/GenBank/DDBJ whole genome shotgun (WGS) entry which is preliminary data.</text>
</comment>
<evidence type="ECO:0000313" key="2">
    <source>
        <dbReference type="Proteomes" id="UP000252139"/>
    </source>
</evidence>
<dbReference type="AlphaFoldDB" id="A0A367J445"/>
<organism evidence="1 2">
    <name type="scientific">Rhizopus azygosporus</name>
    <name type="common">Rhizopus microsporus var. azygosporus</name>
    <dbReference type="NCBI Taxonomy" id="86630"/>
    <lineage>
        <taxon>Eukaryota</taxon>
        <taxon>Fungi</taxon>
        <taxon>Fungi incertae sedis</taxon>
        <taxon>Mucoromycota</taxon>
        <taxon>Mucoromycotina</taxon>
        <taxon>Mucoromycetes</taxon>
        <taxon>Mucorales</taxon>
        <taxon>Mucorineae</taxon>
        <taxon>Rhizopodaceae</taxon>
        <taxon>Rhizopus</taxon>
    </lineage>
</organism>
<dbReference type="OrthoDB" id="2258247at2759"/>
<protein>
    <submittedName>
        <fullName evidence="1">Uncharacterized protein</fullName>
    </submittedName>
</protein>
<dbReference type="Proteomes" id="UP000252139">
    <property type="component" value="Unassembled WGS sequence"/>
</dbReference>